<protein>
    <submittedName>
        <fullName evidence="2">Uncharacterized protein</fullName>
    </submittedName>
</protein>
<proteinExistence type="predicted"/>
<sequence length="69" mass="7667">MEKQVVRMKTAAACLGGKSGETAAIMRGKESLKRTERQMRKRRQRGSYSVKGGKEEDKVNEPGQLGVQD</sequence>
<organism evidence="2 3">
    <name type="scientific">Dovyalis caffra</name>
    <dbReference type="NCBI Taxonomy" id="77055"/>
    <lineage>
        <taxon>Eukaryota</taxon>
        <taxon>Viridiplantae</taxon>
        <taxon>Streptophyta</taxon>
        <taxon>Embryophyta</taxon>
        <taxon>Tracheophyta</taxon>
        <taxon>Spermatophyta</taxon>
        <taxon>Magnoliopsida</taxon>
        <taxon>eudicotyledons</taxon>
        <taxon>Gunneridae</taxon>
        <taxon>Pentapetalae</taxon>
        <taxon>rosids</taxon>
        <taxon>fabids</taxon>
        <taxon>Malpighiales</taxon>
        <taxon>Salicaceae</taxon>
        <taxon>Flacourtieae</taxon>
        <taxon>Dovyalis</taxon>
    </lineage>
</organism>
<comment type="caution">
    <text evidence="2">The sequence shown here is derived from an EMBL/GenBank/DDBJ whole genome shotgun (WGS) entry which is preliminary data.</text>
</comment>
<dbReference type="AlphaFoldDB" id="A0AAV1S277"/>
<name>A0AAV1S277_9ROSI</name>
<dbReference type="Proteomes" id="UP001314170">
    <property type="component" value="Unassembled WGS sequence"/>
</dbReference>
<evidence type="ECO:0000313" key="3">
    <source>
        <dbReference type="Proteomes" id="UP001314170"/>
    </source>
</evidence>
<evidence type="ECO:0000256" key="1">
    <source>
        <dbReference type="SAM" id="MobiDB-lite"/>
    </source>
</evidence>
<accession>A0AAV1S277</accession>
<feature type="region of interest" description="Disordered" evidence="1">
    <location>
        <begin position="25"/>
        <end position="69"/>
    </location>
</feature>
<keyword evidence="3" id="KW-1185">Reference proteome</keyword>
<feature type="compositionally biased region" description="Basic and acidic residues" evidence="1">
    <location>
        <begin position="27"/>
        <end position="38"/>
    </location>
</feature>
<gene>
    <name evidence="2" type="ORF">DCAF_LOCUS17858</name>
</gene>
<evidence type="ECO:0000313" key="2">
    <source>
        <dbReference type="EMBL" id="CAK7344590.1"/>
    </source>
</evidence>
<reference evidence="2 3" key="1">
    <citation type="submission" date="2024-01" db="EMBL/GenBank/DDBJ databases">
        <authorList>
            <person name="Waweru B."/>
        </authorList>
    </citation>
    <scope>NUCLEOTIDE SEQUENCE [LARGE SCALE GENOMIC DNA]</scope>
</reference>
<dbReference type="EMBL" id="CAWUPB010001164">
    <property type="protein sequence ID" value="CAK7344590.1"/>
    <property type="molecule type" value="Genomic_DNA"/>
</dbReference>